<keyword evidence="2" id="KW-1185">Reference proteome</keyword>
<evidence type="ECO:0000313" key="3">
    <source>
        <dbReference type="WBParaSite" id="Pan_g14737.t1"/>
    </source>
</evidence>
<dbReference type="Proteomes" id="UP000492821">
    <property type="component" value="Unassembled WGS sequence"/>
</dbReference>
<dbReference type="WBParaSite" id="Pan_g14737.t1">
    <property type="protein sequence ID" value="Pan_g14737.t1"/>
    <property type="gene ID" value="Pan_g14737"/>
</dbReference>
<reference evidence="3" key="2">
    <citation type="submission" date="2020-10" db="UniProtKB">
        <authorList>
            <consortium name="WormBaseParasite"/>
        </authorList>
    </citation>
    <scope>IDENTIFICATION</scope>
</reference>
<evidence type="ECO:0000313" key="2">
    <source>
        <dbReference type="Proteomes" id="UP000492821"/>
    </source>
</evidence>
<name>A0A7E4UZM2_PANRE</name>
<feature type="signal peptide" evidence="1">
    <location>
        <begin position="1"/>
        <end position="19"/>
    </location>
</feature>
<organism evidence="2 3">
    <name type="scientific">Panagrellus redivivus</name>
    <name type="common">Microworm</name>
    <dbReference type="NCBI Taxonomy" id="6233"/>
    <lineage>
        <taxon>Eukaryota</taxon>
        <taxon>Metazoa</taxon>
        <taxon>Ecdysozoa</taxon>
        <taxon>Nematoda</taxon>
        <taxon>Chromadorea</taxon>
        <taxon>Rhabditida</taxon>
        <taxon>Tylenchina</taxon>
        <taxon>Panagrolaimomorpha</taxon>
        <taxon>Panagrolaimoidea</taxon>
        <taxon>Panagrolaimidae</taxon>
        <taxon>Panagrellus</taxon>
    </lineage>
</organism>
<reference evidence="2" key="1">
    <citation type="journal article" date="2013" name="Genetics">
        <title>The draft genome and transcriptome of Panagrellus redivivus are shaped by the harsh demands of a free-living lifestyle.</title>
        <authorList>
            <person name="Srinivasan J."/>
            <person name="Dillman A.R."/>
            <person name="Macchietto M.G."/>
            <person name="Heikkinen L."/>
            <person name="Lakso M."/>
            <person name="Fracchia K.M."/>
            <person name="Antoshechkin I."/>
            <person name="Mortazavi A."/>
            <person name="Wong G."/>
            <person name="Sternberg P.W."/>
        </authorList>
    </citation>
    <scope>NUCLEOTIDE SEQUENCE [LARGE SCALE GENOMIC DNA]</scope>
    <source>
        <strain evidence="2">MT8872</strain>
    </source>
</reference>
<feature type="chain" id="PRO_5028944307" evidence="1">
    <location>
        <begin position="20"/>
        <end position="67"/>
    </location>
</feature>
<keyword evidence="1" id="KW-0732">Signal</keyword>
<dbReference type="AlphaFoldDB" id="A0A7E4UZM2"/>
<protein>
    <submittedName>
        <fullName evidence="3">Uncharacterized protein</fullName>
    </submittedName>
</protein>
<accession>A0A7E4UZM2</accession>
<evidence type="ECO:0000256" key="1">
    <source>
        <dbReference type="SAM" id="SignalP"/>
    </source>
</evidence>
<sequence length="67" mass="7241">MFTTIHKVVFIFLVAVVIAASAGFSSSVSVEDLYKHGRIGGFNGGYGGGYPYPYPQQVQPWPAFGKK</sequence>
<proteinExistence type="predicted"/>